<accession>A0A8S5SM99</accession>
<sequence length="303" mass="33497">MTDALLAATAALAISLPAFALGERLRGRRELIVNTPKKGSPMGRYSSFDHLARDNQSLYSSYLEASHDGGGRILLEDGTYVISEDSLPDPDPAVELYLGDGAWLEVRDGLTPGVQLTLPDEYVEALDRELIGPDQSRRLYWSSPTPPHGLDDPTQNPYGYGDMTLYVPESLEPAYREVGFSSYGAPSRRYLEIWEDYRPYEGFPPVPDPRGAESEAVEAPGHYTWLGQSLAALGLSDAANVESWDVLDSAFPQDPLLWNCGKYLLRQGRKGGEEKRLEDLRKARAYLDRRIAQLSSEGRGGGE</sequence>
<dbReference type="GO" id="GO:0016301">
    <property type="term" value="F:kinase activity"/>
    <property type="evidence" value="ECO:0007669"/>
    <property type="project" value="UniProtKB-KW"/>
</dbReference>
<dbReference type="EMBL" id="BK032630">
    <property type="protein sequence ID" value="DAF52181.1"/>
    <property type="molecule type" value="Genomic_DNA"/>
</dbReference>
<protein>
    <submittedName>
        <fullName evidence="1">Nucelotide kinase</fullName>
    </submittedName>
</protein>
<name>A0A8S5SM99_9CAUD</name>
<organism evidence="1">
    <name type="scientific">Siphoviridae sp. ctq8D8</name>
    <dbReference type="NCBI Taxonomy" id="2827944"/>
    <lineage>
        <taxon>Viruses</taxon>
        <taxon>Duplodnaviria</taxon>
        <taxon>Heunggongvirae</taxon>
        <taxon>Uroviricota</taxon>
        <taxon>Caudoviricetes</taxon>
    </lineage>
</organism>
<keyword evidence="1" id="KW-0418">Kinase</keyword>
<keyword evidence="1" id="KW-0808">Transferase</keyword>
<proteinExistence type="predicted"/>
<reference evidence="1" key="1">
    <citation type="journal article" date="2021" name="Proc. Natl. Acad. Sci. U.S.A.">
        <title>A Catalog of Tens of Thousands of Viruses from Human Metagenomes Reveals Hidden Associations with Chronic Diseases.</title>
        <authorList>
            <person name="Tisza M.J."/>
            <person name="Buck C.B."/>
        </authorList>
    </citation>
    <scope>NUCLEOTIDE SEQUENCE</scope>
    <source>
        <strain evidence="1">Ctq8D8</strain>
    </source>
</reference>
<evidence type="ECO:0000313" key="1">
    <source>
        <dbReference type="EMBL" id="DAF52181.1"/>
    </source>
</evidence>